<dbReference type="InterPro" id="IPR004358">
    <property type="entry name" value="Sig_transdc_His_kin-like_C"/>
</dbReference>
<evidence type="ECO:0000256" key="6">
    <source>
        <dbReference type="ARBA" id="ARBA00022692"/>
    </source>
</evidence>
<protein>
    <recommendedName>
        <fullName evidence="3">histidine kinase</fullName>
        <ecNumber evidence="3">2.7.13.3</ecNumber>
    </recommendedName>
</protein>
<dbReference type="EC" id="2.7.13.3" evidence="3"/>
<dbReference type="PANTHER" id="PTHR45453">
    <property type="entry name" value="PHOSPHATE REGULON SENSOR PROTEIN PHOR"/>
    <property type="match status" value="1"/>
</dbReference>
<feature type="transmembrane region" description="Helical" evidence="11">
    <location>
        <begin position="38"/>
        <end position="56"/>
    </location>
</feature>
<dbReference type="RefSeq" id="WP_249289630.1">
    <property type="nucleotide sequence ID" value="NZ_JACRSQ010000009.1"/>
</dbReference>
<dbReference type="PROSITE" id="PS50109">
    <property type="entry name" value="HIS_KIN"/>
    <property type="match status" value="1"/>
</dbReference>
<evidence type="ECO:0000256" key="1">
    <source>
        <dbReference type="ARBA" id="ARBA00000085"/>
    </source>
</evidence>
<feature type="domain" description="Histidine kinase" evidence="12">
    <location>
        <begin position="124"/>
        <end position="325"/>
    </location>
</feature>
<evidence type="ECO:0000256" key="9">
    <source>
        <dbReference type="ARBA" id="ARBA00023012"/>
    </source>
</evidence>
<dbReference type="SMART" id="SM00387">
    <property type="entry name" value="HATPase_c"/>
    <property type="match status" value="1"/>
</dbReference>
<dbReference type="GO" id="GO:0016036">
    <property type="term" value="P:cellular response to phosphate starvation"/>
    <property type="evidence" value="ECO:0007669"/>
    <property type="project" value="TreeGrafter"/>
</dbReference>
<evidence type="ECO:0000256" key="5">
    <source>
        <dbReference type="ARBA" id="ARBA00022679"/>
    </source>
</evidence>
<evidence type="ECO:0000256" key="2">
    <source>
        <dbReference type="ARBA" id="ARBA00004651"/>
    </source>
</evidence>
<organism evidence="13 14">
    <name type="scientific">Bianquea renquensis</name>
    <dbReference type="NCBI Taxonomy" id="2763661"/>
    <lineage>
        <taxon>Bacteria</taxon>
        <taxon>Bacillati</taxon>
        <taxon>Bacillota</taxon>
        <taxon>Clostridia</taxon>
        <taxon>Eubacteriales</taxon>
        <taxon>Bianqueaceae</taxon>
        <taxon>Bianquea</taxon>
    </lineage>
</organism>
<evidence type="ECO:0000256" key="11">
    <source>
        <dbReference type="SAM" id="Phobius"/>
    </source>
</evidence>
<name>A0A926DUB9_9FIRM</name>
<dbReference type="InterPro" id="IPR050351">
    <property type="entry name" value="BphY/WalK/GraS-like"/>
</dbReference>
<dbReference type="Pfam" id="PF02518">
    <property type="entry name" value="HATPase_c"/>
    <property type="match status" value="1"/>
</dbReference>
<dbReference type="PANTHER" id="PTHR45453:SF2">
    <property type="entry name" value="HISTIDINE KINASE"/>
    <property type="match status" value="1"/>
</dbReference>
<dbReference type="GO" id="GO:0005886">
    <property type="term" value="C:plasma membrane"/>
    <property type="evidence" value="ECO:0007669"/>
    <property type="project" value="UniProtKB-SubCell"/>
</dbReference>
<evidence type="ECO:0000256" key="8">
    <source>
        <dbReference type="ARBA" id="ARBA00022989"/>
    </source>
</evidence>
<accession>A0A926DUB9</accession>
<evidence type="ECO:0000256" key="4">
    <source>
        <dbReference type="ARBA" id="ARBA00022475"/>
    </source>
</evidence>
<dbReference type="SUPFAM" id="SSF55874">
    <property type="entry name" value="ATPase domain of HSP90 chaperone/DNA topoisomerase II/histidine kinase"/>
    <property type="match status" value="1"/>
</dbReference>
<dbReference type="Gene3D" id="3.30.565.10">
    <property type="entry name" value="Histidine kinase-like ATPase, C-terminal domain"/>
    <property type="match status" value="1"/>
</dbReference>
<reference evidence="13" key="1">
    <citation type="submission" date="2020-08" db="EMBL/GenBank/DDBJ databases">
        <title>Genome public.</title>
        <authorList>
            <person name="Liu C."/>
            <person name="Sun Q."/>
        </authorList>
    </citation>
    <scope>NUCLEOTIDE SEQUENCE</scope>
    <source>
        <strain evidence="13">NSJ-32</strain>
    </source>
</reference>
<dbReference type="Proteomes" id="UP000657006">
    <property type="component" value="Unassembled WGS sequence"/>
</dbReference>
<dbReference type="SUPFAM" id="SSF47384">
    <property type="entry name" value="Homodimeric domain of signal transducing histidine kinase"/>
    <property type="match status" value="1"/>
</dbReference>
<evidence type="ECO:0000256" key="10">
    <source>
        <dbReference type="ARBA" id="ARBA00023136"/>
    </source>
</evidence>
<evidence type="ECO:0000313" key="14">
    <source>
        <dbReference type="Proteomes" id="UP000657006"/>
    </source>
</evidence>
<dbReference type="PRINTS" id="PR00344">
    <property type="entry name" value="BCTRLSENSOR"/>
</dbReference>
<keyword evidence="10 11" id="KW-0472">Membrane</keyword>
<proteinExistence type="predicted"/>
<dbReference type="AlphaFoldDB" id="A0A926DUB9"/>
<feature type="transmembrane region" description="Helical" evidence="11">
    <location>
        <begin position="12"/>
        <end position="32"/>
    </location>
</feature>
<dbReference type="GO" id="GO:0000155">
    <property type="term" value="F:phosphorelay sensor kinase activity"/>
    <property type="evidence" value="ECO:0007669"/>
    <property type="project" value="InterPro"/>
</dbReference>
<gene>
    <name evidence="13" type="ORF">H8730_07675</name>
</gene>
<evidence type="ECO:0000256" key="3">
    <source>
        <dbReference type="ARBA" id="ARBA00012438"/>
    </source>
</evidence>
<keyword evidence="7 13" id="KW-0418">Kinase</keyword>
<evidence type="ECO:0000259" key="12">
    <source>
        <dbReference type="PROSITE" id="PS50109"/>
    </source>
</evidence>
<keyword evidence="8 11" id="KW-1133">Transmembrane helix</keyword>
<sequence length="329" mass="37889">MKFFAAYLKQRRMGIAVFGLCCLIFLCAFALYHLPTGAVGYPALVCALLGALFFGFDLQRAYRKHRQLLEMQKLSAEMMAEFPAIATLEDADYQQIIQTLQEEQRQLENQMNLRYSDMVEYYTIWAHQIKTPIASMRLNLQNEDSEFSRKIAEDLFRIEQYVDMVLCYLRLDANSTDYVIKDYNLDAIVKQAVKKFASQFIKRKIRLEYEPLDTWVLTDEKWLLFVLEQVLSNALKYTESGAITIGLEAPKTLYIRDTGIGIAPEDLPRIFEKGYTGYNGRSDKKASGIGLYLCRRICGNLGHTITAHSSLDSGTVIRIQLEKRKLEME</sequence>
<dbReference type="InterPro" id="IPR036097">
    <property type="entry name" value="HisK_dim/P_sf"/>
</dbReference>
<dbReference type="InterPro" id="IPR005467">
    <property type="entry name" value="His_kinase_dom"/>
</dbReference>
<dbReference type="EMBL" id="JACRSQ010000009">
    <property type="protein sequence ID" value="MBC8543420.1"/>
    <property type="molecule type" value="Genomic_DNA"/>
</dbReference>
<dbReference type="GO" id="GO:0004721">
    <property type="term" value="F:phosphoprotein phosphatase activity"/>
    <property type="evidence" value="ECO:0007669"/>
    <property type="project" value="TreeGrafter"/>
</dbReference>
<keyword evidence="5" id="KW-0808">Transferase</keyword>
<evidence type="ECO:0000256" key="7">
    <source>
        <dbReference type="ARBA" id="ARBA00022777"/>
    </source>
</evidence>
<keyword evidence="6 11" id="KW-0812">Transmembrane</keyword>
<keyword evidence="9" id="KW-0902">Two-component regulatory system</keyword>
<dbReference type="InterPro" id="IPR003594">
    <property type="entry name" value="HATPase_dom"/>
</dbReference>
<evidence type="ECO:0000313" key="13">
    <source>
        <dbReference type="EMBL" id="MBC8543420.1"/>
    </source>
</evidence>
<dbReference type="InterPro" id="IPR036890">
    <property type="entry name" value="HATPase_C_sf"/>
</dbReference>
<comment type="catalytic activity">
    <reaction evidence="1">
        <text>ATP + protein L-histidine = ADP + protein N-phospho-L-histidine.</text>
        <dbReference type="EC" id="2.7.13.3"/>
    </reaction>
</comment>
<keyword evidence="14" id="KW-1185">Reference proteome</keyword>
<comment type="subcellular location">
    <subcellularLocation>
        <location evidence="2">Cell membrane</location>
        <topology evidence="2">Multi-pass membrane protein</topology>
    </subcellularLocation>
</comment>
<comment type="caution">
    <text evidence="13">The sequence shown here is derived from an EMBL/GenBank/DDBJ whole genome shotgun (WGS) entry which is preliminary data.</text>
</comment>
<keyword evidence="4" id="KW-1003">Cell membrane</keyword>